<gene>
    <name evidence="3" type="ORF">ALO91_04434</name>
</gene>
<evidence type="ECO:0000313" key="3">
    <source>
        <dbReference type="EMBL" id="KPW18635.1"/>
    </source>
</evidence>
<comment type="caution">
    <text evidence="3">The sequence shown here is derived from an EMBL/GenBank/DDBJ whole genome shotgun (WGS) entry which is preliminary data.</text>
</comment>
<sequence>MLSASGWNKAREFTSYRAPGVFGVCHALDLLRCHTAPIFPCYGAFLPVSEGITVSQFDLKRRRVIQAVGTVGAGLLLPGVAPAVIASVQDRPKMMDGVQSGDVFGDKAIVWSRSDRPSRMVVEWDTRSMFTQPRRVVSALADQRSDFTARVELSGLPVDQAIFYRVSFEDAQSGVAGEPWFGHLRSTPQQRRDIRFVWSGDTVGQGFGINPDIGGMRIYEAMRLRLPDFFIHSGDTIYADSPVPEQLTTEGGRVWRNITTEAKSKVAETLDEYRGNYRYNLMDENLRRFNAEVPQIWQWDDHEVTNNWSPSKQLDDRYKVKDIGLLSSRARQAYLEYAPLRLQEADNGGRIYRKIPYGPMLDVFVLDMRSYRAGNDANLADKPGPTTAFMGREQLDWLKRELNASRAQWKVIAADMPIGLGVPDGEVSPGVPRWEAIANGNDGPALGRELEVAELLAYLRAQKIRDCVWLTADVHYCAAHHYQPDLAVFQDFDPFWEFVAGPLNAGSYGPNVLDKTFGPELVFQKAPPAQNTSPFAGFQFFGEVNIDGQTGEMTVALRDLDGVSVFERKLQPVKEVSRIV</sequence>
<dbReference type="Pfam" id="PF16655">
    <property type="entry name" value="PhoD_N"/>
    <property type="match status" value="1"/>
</dbReference>
<feature type="domain" description="Phospholipase D N-terminal" evidence="2">
    <location>
        <begin position="97"/>
        <end position="175"/>
    </location>
</feature>
<dbReference type="EMBL" id="LJPM01000311">
    <property type="protein sequence ID" value="KPW18635.1"/>
    <property type="molecule type" value="Genomic_DNA"/>
</dbReference>
<evidence type="ECO:0000259" key="1">
    <source>
        <dbReference type="Pfam" id="PF09423"/>
    </source>
</evidence>
<evidence type="ECO:0000259" key="2">
    <source>
        <dbReference type="Pfam" id="PF16655"/>
    </source>
</evidence>
<dbReference type="Pfam" id="PF09423">
    <property type="entry name" value="PhoD"/>
    <property type="match status" value="1"/>
</dbReference>
<dbReference type="PATRIC" id="fig|199198.5.peg.186"/>
<feature type="domain" description="PhoD-like phosphatase metallophosphatase" evidence="1">
    <location>
        <begin position="202"/>
        <end position="556"/>
    </location>
</feature>
<dbReference type="CDD" id="cd07389">
    <property type="entry name" value="MPP_PhoD"/>
    <property type="match status" value="1"/>
</dbReference>
<dbReference type="AlphaFoldDB" id="A0A0P9HSX8"/>
<dbReference type="Gene3D" id="3.60.21.70">
    <property type="entry name" value="PhoD-like phosphatase"/>
    <property type="match status" value="1"/>
</dbReference>
<organism evidence="3 4">
    <name type="scientific">Pseudomonas syringae pv. aceris</name>
    <dbReference type="NCBI Taxonomy" id="199198"/>
    <lineage>
        <taxon>Bacteria</taxon>
        <taxon>Pseudomonadati</taxon>
        <taxon>Pseudomonadota</taxon>
        <taxon>Gammaproteobacteria</taxon>
        <taxon>Pseudomonadales</taxon>
        <taxon>Pseudomonadaceae</taxon>
        <taxon>Pseudomonas</taxon>
        <taxon>Pseudomonas syringae</taxon>
    </lineage>
</organism>
<proteinExistence type="predicted"/>
<dbReference type="InterPro" id="IPR018946">
    <property type="entry name" value="PhoD-like_MPP"/>
</dbReference>
<dbReference type="SUPFAM" id="SSF56300">
    <property type="entry name" value="Metallo-dependent phosphatases"/>
    <property type="match status" value="1"/>
</dbReference>
<protein>
    <submittedName>
        <fullName evidence="3">Tat pathway signal sequence domain-containing protein</fullName>
    </submittedName>
</protein>
<dbReference type="InterPro" id="IPR032093">
    <property type="entry name" value="PhoD_N"/>
</dbReference>
<evidence type="ECO:0000313" key="4">
    <source>
        <dbReference type="Proteomes" id="UP000050297"/>
    </source>
</evidence>
<reference evidence="3 4" key="1">
    <citation type="submission" date="2015-09" db="EMBL/GenBank/DDBJ databases">
        <title>Genome announcement of multiple Pseudomonas syringae strains.</title>
        <authorList>
            <person name="Thakur S."/>
            <person name="Wang P.W."/>
            <person name="Gong Y."/>
            <person name="Weir B.S."/>
            <person name="Guttman D.S."/>
        </authorList>
    </citation>
    <scope>NUCLEOTIDE SEQUENCE [LARGE SCALE GENOMIC DNA]</scope>
    <source>
        <strain evidence="3 4">ICMP2802</strain>
    </source>
</reference>
<dbReference type="InterPro" id="IPR052900">
    <property type="entry name" value="Phospholipid_Metab_Enz"/>
</dbReference>
<dbReference type="PANTHER" id="PTHR43606">
    <property type="entry name" value="PHOSPHATASE, PUTATIVE (AFU_ORTHOLOGUE AFUA_6G08710)-RELATED"/>
    <property type="match status" value="1"/>
</dbReference>
<name>A0A0P9HSX8_PSESX</name>
<accession>A0A0P9HSX8</accession>
<dbReference type="Proteomes" id="UP000050297">
    <property type="component" value="Unassembled WGS sequence"/>
</dbReference>
<dbReference type="PANTHER" id="PTHR43606:SF1">
    <property type="entry name" value="PHOD-LIKE PHOSPHATASE METALLOPHOSPHATASE DOMAIN-CONTAINING PROTEIN"/>
    <property type="match status" value="1"/>
</dbReference>
<dbReference type="InterPro" id="IPR029052">
    <property type="entry name" value="Metallo-depent_PP-like"/>
</dbReference>
<dbReference type="Gene3D" id="2.60.40.380">
    <property type="entry name" value="Purple acid phosphatase-like, N-terminal"/>
    <property type="match status" value="1"/>
</dbReference>
<dbReference type="InterPro" id="IPR038607">
    <property type="entry name" value="PhoD-like_sf"/>
</dbReference>